<evidence type="ECO:0000313" key="1">
    <source>
        <dbReference type="EMBL" id="BBO90429.1"/>
    </source>
</evidence>
<keyword evidence="2" id="KW-1185">Reference proteome</keyword>
<dbReference type="InterPro" id="IPR018490">
    <property type="entry name" value="cNMP-bd_dom_sf"/>
</dbReference>
<dbReference type="Proteomes" id="UP000422108">
    <property type="component" value="Chromosome"/>
</dbReference>
<dbReference type="Gene3D" id="2.60.120.10">
    <property type="entry name" value="Jelly Rolls"/>
    <property type="match status" value="1"/>
</dbReference>
<protein>
    <recommendedName>
        <fullName evidence="3">Cyclic nucleotide-binding domain-containing protein</fullName>
    </recommendedName>
</protein>
<dbReference type="EMBL" id="AP021879">
    <property type="protein sequence ID" value="BBO90429.1"/>
    <property type="molecule type" value="Genomic_DNA"/>
</dbReference>
<name>A0A5K8AD29_9BACT</name>
<proteinExistence type="predicted"/>
<gene>
    <name evidence="1" type="ORF">DSCOOX_36090</name>
</gene>
<dbReference type="InterPro" id="IPR014710">
    <property type="entry name" value="RmlC-like_jellyroll"/>
</dbReference>
<evidence type="ECO:0008006" key="3">
    <source>
        <dbReference type="Google" id="ProtNLM"/>
    </source>
</evidence>
<accession>A0A5K8AD29</accession>
<dbReference type="SUPFAM" id="SSF51206">
    <property type="entry name" value="cAMP-binding domain-like"/>
    <property type="match status" value="1"/>
</dbReference>
<sequence length="69" mass="8128">MREKVFQNSPNPGDALAELSRMFVQKRCSRKEILVHAGEKWSRIYFIHKGLIRLFYTDLKGREFNKSVG</sequence>
<evidence type="ECO:0000313" key="2">
    <source>
        <dbReference type="Proteomes" id="UP000422108"/>
    </source>
</evidence>
<reference evidence="1 2" key="1">
    <citation type="submission" date="2019-11" db="EMBL/GenBank/DDBJ databases">
        <title>Comparative genomics of hydrocarbon-degrading Desulfosarcina strains.</title>
        <authorList>
            <person name="Watanabe M."/>
            <person name="Kojima H."/>
            <person name="Fukui M."/>
        </authorList>
    </citation>
    <scope>NUCLEOTIDE SEQUENCE [LARGE SCALE GENOMIC DNA]</scope>
    <source>
        <strain evidence="2">oXyS1</strain>
    </source>
</reference>
<dbReference type="AlphaFoldDB" id="A0A5K8AD29"/>
<organism evidence="1 2">
    <name type="scientific">Desulfosarcina ovata subsp. ovata</name>
    <dbReference type="NCBI Taxonomy" id="2752305"/>
    <lineage>
        <taxon>Bacteria</taxon>
        <taxon>Pseudomonadati</taxon>
        <taxon>Thermodesulfobacteriota</taxon>
        <taxon>Desulfobacteria</taxon>
        <taxon>Desulfobacterales</taxon>
        <taxon>Desulfosarcinaceae</taxon>
        <taxon>Desulfosarcina</taxon>
    </lineage>
</organism>